<protein>
    <submittedName>
        <fullName evidence="1">NPP1 family protein</fullName>
    </submittedName>
</protein>
<keyword evidence="2" id="KW-1185">Reference proteome</keyword>
<name>A0A853I6R2_9GAMM</name>
<accession>A0A853I6R2</accession>
<dbReference type="PANTHER" id="PTHR33657:SF6">
    <property type="entry name" value="SECRETED PROTEIN"/>
    <property type="match status" value="1"/>
</dbReference>
<dbReference type="EMBL" id="JACCKB010000024">
    <property type="protein sequence ID" value="NYZ67352.1"/>
    <property type="molecule type" value="Genomic_DNA"/>
</dbReference>
<dbReference type="RefSeq" id="WP_180569375.1">
    <property type="nucleotide sequence ID" value="NZ_JACCKB010000024.1"/>
</dbReference>
<proteinExistence type="predicted"/>
<dbReference type="Proteomes" id="UP000569732">
    <property type="component" value="Unassembled WGS sequence"/>
</dbReference>
<sequence length="287" mass="31846">MAIINNIIENKTMSSYSKSTVKCLMLGISLVSFSSTYAHEFPSLDKAYQSIPDASQVSLVEQYYPVFDFTGNSCLPAAAISRTGKKNGGLGTSGTITGDCRKHKFLTASNTYHRWTSQTINGVSYSAHLYDLYFEKDQVANYVGGGHRHDVETVIIYFTNLQPTHVAVSAHGDYSLRAWSGVPKEGNHPKVVYYKDPDPYVGIIPLTHSFRFAHSGESVSNPYYNGAWVTPTIVSWYEMKGDGVTNSTMRDLFNGYSYGKASFKFKDSNFTKTINKTIPAGYPVFTD</sequence>
<dbReference type="PIRSF" id="PIRSF029958">
    <property type="entry name" value="Necrosis-inducing_protein"/>
    <property type="match status" value="1"/>
</dbReference>
<gene>
    <name evidence="1" type="ORF">H0A36_15145</name>
</gene>
<dbReference type="Pfam" id="PF05630">
    <property type="entry name" value="NPP1"/>
    <property type="match status" value="1"/>
</dbReference>
<evidence type="ECO:0000313" key="1">
    <source>
        <dbReference type="EMBL" id="NYZ67352.1"/>
    </source>
</evidence>
<dbReference type="InterPro" id="IPR008701">
    <property type="entry name" value="NPP1"/>
</dbReference>
<dbReference type="PANTHER" id="PTHR33657">
    <property type="entry name" value="DOMAIN PROTEIN, PUTATIVE (AFU_ORTHOLOGUE AFUA_5G00600)-RELATED"/>
    <property type="match status" value="1"/>
</dbReference>
<reference evidence="1 2" key="1">
    <citation type="submission" date="2020-07" db="EMBL/GenBank/DDBJ databases">
        <title>Endozoicomonas sp. nov., isolated from sediment.</title>
        <authorList>
            <person name="Gu T."/>
        </authorList>
    </citation>
    <scope>NUCLEOTIDE SEQUENCE [LARGE SCALE GENOMIC DNA]</scope>
    <source>
        <strain evidence="1 2">SM1973</strain>
    </source>
</reference>
<dbReference type="AlphaFoldDB" id="A0A853I6R2"/>
<organism evidence="1 2">
    <name type="scientific">Spartinivicinus marinus</name>
    <dbReference type="NCBI Taxonomy" id="2994442"/>
    <lineage>
        <taxon>Bacteria</taxon>
        <taxon>Pseudomonadati</taxon>
        <taxon>Pseudomonadota</taxon>
        <taxon>Gammaproteobacteria</taxon>
        <taxon>Oceanospirillales</taxon>
        <taxon>Zooshikellaceae</taxon>
        <taxon>Spartinivicinus</taxon>
    </lineage>
</organism>
<comment type="caution">
    <text evidence="1">The sequence shown here is derived from an EMBL/GenBank/DDBJ whole genome shotgun (WGS) entry which is preliminary data.</text>
</comment>
<evidence type="ECO:0000313" key="2">
    <source>
        <dbReference type="Proteomes" id="UP000569732"/>
    </source>
</evidence>